<proteinExistence type="predicted"/>
<feature type="transmembrane region" description="Helical" evidence="1">
    <location>
        <begin position="106"/>
        <end position="125"/>
    </location>
</feature>
<comment type="caution">
    <text evidence="2">The sequence shown here is derived from an EMBL/GenBank/DDBJ whole genome shotgun (WGS) entry which is preliminary data.</text>
</comment>
<gene>
    <name evidence="2" type="ORF">ACFSRZ_15195</name>
</gene>
<dbReference type="Pfam" id="PF14248">
    <property type="entry name" value="DUF4345"/>
    <property type="match status" value="1"/>
</dbReference>
<accession>A0ABW5LVQ4</accession>
<keyword evidence="1" id="KW-0812">Transmembrane</keyword>
<dbReference type="Proteomes" id="UP001597508">
    <property type="component" value="Unassembled WGS sequence"/>
</dbReference>
<sequence length="130" mass="13757">MKNSKALKIFLIVSGLLLTFIGGATLLMPVEMKAGAGIDIAGNINVLNDTRASSTLLLAFALLIILGAFVKKLTYTSSLTSFLLFLSIGTGRAISILLDGTPVDGLVKATGLEFVLGIIGIILFIRFREK</sequence>
<feature type="transmembrane region" description="Helical" evidence="1">
    <location>
        <begin position="9"/>
        <end position="30"/>
    </location>
</feature>
<keyword evidence="3" id="KW-1185">Reference proteome</keyword>
<dbReference type="EMBL" id="JBHULH010000012">
    <property type="protein sequence ID" value="MFD2568720.1"/>
    <property type="molecule type" value="Genomic_DNA"/>
</dbReference>
<organism evidence="2 3">
    <name type="scientific">Pseudotenacibaculum haliotis</name>
    <dbReference type="NCBI Taxonomy" id="1862138"/>
    <lineage>
        <taxon>Bacteria</taxon>
        <taxon>Pseudomonadati</taxon>
        <taxon>Bacteroidota</taxon>
        <taxon>Flavobacteriia</taxon>
        <taxon>Flavobacteriales</taxon>
        <taxon>Flavobacteriaceae</taxon>
        <taxon>Pseudotenacibaculum</taxon>
    </lineage>
</organism>
<evidence type="ECO:0000256" key="1">
    <source>
        <dbReference type="SAM" id="Phobius"/>
    </source>
</evidence>
<evidence type="ECO:0000313" key="3">
    <source>
        <dbReference type="Proteomes" id="UP001597508"/>
    </source>
</evidence>
<keyword evidence="1" id="KW-1133">Transmembrane helix</keyword>
<keyword evidence="1" id="KW-0472">Membrane</keyword>
<name>A0ABW5LVQ4_9FLAO</name>
<evidence type="ECO:0000313" key="2">
    <source>
        <dbReference type="EMBL" id="MFD2568720.1"/>
    </source>
</evidence>
<protein>
    <submittedName>
        <fullName evidence="2">DUF4345 domain-containing protein</fullName>
    </submittedName>
</protein>
<dbReference type="InterPro" id="IPR025597">
    <property type="entry name" value="DUF4345"/>
</dbReference>
<dbReference type="RefSeq" id="WP_379667427.1">
    <property type="nucleotide sequence ID" value="NZ_JBHULH010000012.1"/>
</dbReference>
<reference evidence="3" key="1">
    <citation type="journal article" date="2019" name="Int. J. Syst. Evol. Microbiol.">
        <title>The Global Catalogue of Microorganisms (GCM) 10K type strain sequencing project: providing services to taxonomists for standard genome sequencing and annotation.</title>
        <authorList>
            <consortium name="The Broad Institute Genomics Platform"/>
            <consortium name="The Broad Institute Genome Sequencing Center for Infectious Disease"/>
            <person name="Wu L."/>
            <person name="Ma J."/>
        </authorList>
    </citation>
    <scope>NUCLEOTIDE SEQUENCE [LARGE SCALE GENOMIC DNA]</scope>
    <source>
        <strain evidence="3">KCTC 52127</strain>
    </source>
</reference>
<feature type="transmembrane region" description="Helical" evidence="1">
    <location>
        <begin position="82"/>
        <end position="100"/>
    </location>
</feature>
<feature type="transmembrane region" description="Helical" evidence="1">
    <location>
        <begin position="50"/>
        <end position="70"/>
    </location>
</feature>